<evidence type="ECO:0000256" key="1">
    <source>
        <dbReference type="SAM" id="MobiDB-lite"/>
    </source>
</evidence>
<organism evidence="2 3">
    <name type="scientific">Caenorhabditis tropicalis</name>
    <dbReference type="NCBI Taxonomy" id="1561998"/>
    <lineage>
        <taxon>Eukaryota</taxon>
        <taxon>Metazoa</taxon>
        <taxon>Ecdysozoa</taxon>
        <taxon>Nematoda</taxon>
        <taxon>Chromadorea</taxon>
        <taxon>Rhabditida</taxon>
        <taxon>Rhabditina</taxon>
        <taxon>Rhabditomorpha</taxon>
        <taxon>Rhabditoidea</taxon>
        <taxon>Rhabditidae</taxon>
        <taxon>Peloderinae</taxon>
        <taxon>Caenorhabditis</taxon>
    </lineage>
</organism>
<evidence type="ECO:0000313" key="3">
    <source>
        <dbReference type="WBParaSite" id="Csp11.Scaffold629.g14441.t1"/>
    </source>
</evidence>
<feature type="compositionally biased region" description="Basic and acidic residues" evidence="1">
    <location>
        <begin position="9"/>
        <end position="23"/>
    </location>
</feature>
<name>A0A1I7U3D6_9PELO</name>
<feature type="region of interest" description="Disordered" evidence="1">
    <location>
        <begin position="94"/>
        <end position="153"/>
    </location>
</feature>
<keyword evidence="2" id="KW-1185">Reference proteome</keyword>
<dbReference type="STRING" id="1561998.A0A1I7U3D6"/>
<feature type="region of interest" description="Disordered" evidence="1">
    <location>
        <begin position="1"/>
        <end position="39"/>
    </location>
</feature>
<accession>A0A1I7U3D6</accession>
<protein>
    <submittedName>
        <fullName evidence="3">Uncharacterized protein</fullName>
    </submittedName>
</protein>
<dbReference type="eggNOG" id="ENOG502T7RB">
    <property type="taxonomic scope" value="Eukaryota"/>
</dbReference>
<dbReference type="Proteomes" id="UP000095282">
    <property type="component" value="Unplaced"/>
</dbReference>
<dbReference type="InterPro" id="IPR012340">
    <property type="entry name" value="NA-bd_OB-fold"/>
</dbReference>
<sequence length="413" mass="47162">MSAIEAEEMCEKDRQKPKKDSSFHDTNSFDEPKGAPISLEPVFSTAGKNIRIDVKQESINKSKIMLNNDLKVSSSSTSFSSPLIRAKSNGNRAFVSPFRRDDANVPTTSVKRTATDDDNCGAPPAKKSTYDPNETPKQEESSKRSSRKEMKKFHADVLRSSPIYEKKQWRMVLQESPSAPLIVATCSYHRGCHVKFGDRIHVDSEVLTKDESNNVTEVYIELIIKTESNGSSSGTEKHPICSKPFSICPRFIYELSEKDVKRAVLQVNILDLNMEIYNGCSSCKNYKSSSSSSNSKTSECETCKKATKVKKSLYTRMRVMDFSGQIFVNASTETMEKIMEMFGYEGIDQWHQFKEPQEKKNYVFRPIMIEIEYSKNEWECIDISYVNWRDYGDYLKEKEKHVLKEKQSVGETI</sequence>
<feature type="compositionally biased region" description="Basic and acidic residues" evidence="1">
    <location>
        <begin position="134"/>
        <end position="143"/>
    </location>
</feature>
<dbReference type="SUPFAM" id="SSF50249">
    <property type="entry name" value="Nucleic acid-binding proteins"/>
    <property type="match status" value="1"/>
</dbReference>
<proteinExistence type="predicted"/>
<dbReference type="AlphaFoldDB" id="A0A1I7U3D6"/>
<dbReference type="Gene3D" id="2.40.50.140">
    <property type="entry name" value="Nucleic acid-binding proteins"/>
    <property type="match status" value="1"/>
</dbReference>
<evidence type="ECO:0000313" key="2">
    <source>
        <dbReference type="Proteomes" id="UP000095282"/>
    </source>
</evidence>
<reference evidence="3" key="1">
    <citation type="submission" date="2016-11" db="UniProtKB">
        <authorList>
            <consortium name="WormBaseParasite"/>
        </authorList>
    </citation>
    <scope>IDENTIFICATION</scope>
</reference>
<dbReference type="WBParaSite" id="Csp11.Scaffold629.g14441.t1">
    <property type="protein sequence ID" value="Csp11.Scaffold629.g14441.t1"/>
    <property type="gene ID" value="Csp11.Scaffold629.g14441"/>
</dbReference>